<dbReference type="InterPro" id="IPR013737">
    <property type="entry name" value="Bac_rhamnosid_N"/>
</dbReference>
<dbReference type="EMBL" id="BDQX01000171">
    <property type="protein sequence ID" value="GBG08650.1"/>
    <property type="molecule type" value="Genomic_DNA"/>
</dbReference>
<dbReference type="InterPro" id="IPR013783">
    <property type="entry name" value="Ig-like_fold"/>
</dbReference>
<keyword evidence="9" id="KW-1185">Reference proteome</keyword>
<dbReference type="Gene3D" id="1.50.10.10">
    <property type="match status" value="1"/>
</dbReference>
<evidence type="ECO:0000259" key="4">
    <source>
        <dbReference type="Pfam" id="PF05592"/>
    </source>
</evidence>
<accession>A0A2R5EPM7</accession>
<gene>
    <name evidence="8" type="ORF">PAT3040_03239</name>
</gene>
<dbReference type="InterPro" id="IPR012341">
    <property type="entry name" value="6hp_glycosidase-like_sf"/>
</dbReference>
<dbReference type="InterPro" id="IPR016007">
    <property type="entry name" value="Alpha_rhamnosid"/>
</dbReference>
<feature type="domain" description="Bacterial alpha-L-rhamnosidase N-terminal" evidence="5">
    <location>
        <begin position="152"/>
        <end position="322"/>
    </location>
</feature>
<dbReference type="InterPro" id="IPR008928">
    <property type="entry name" value="6-hairpin_glycosidase_sf"/>
</dbReference>
<evidence type="ECO:0000313" key="9">
    <source>
        <dbReference type="Proteomes" id="UP000245202"/>
    </source>
</evidence>
<evidence type="ECO:0000259" key="6">
    <source>
        <dbReference type="Pfam" id="PF17389"/>
    </source>
</evidence>
<dbReference type="InterPro" id="IPR035396">
    <property type="entry name" value="Bac_rhamnosid6H"/>
</dbReference>
<dbReference type="GO" id="GO:0030596">
    <property type="term" value="F:alpha-L-rhamnosidase activity"/>
    <property type="evidence" value="ECO:0007669"/>
    <property type="project" value="UniProtKB-EC"/>
</dbReference>
<evidence type="ECO:0000256" key="2">
    <source>
        <dbReference type="ARBA" id="ARBA00012652"/>
    </source>
</evidence>
<dbReference type="Gene3D" id="2.60.120.260">
    <property type="entry name" value="Galactose-binding domain-like"/>
    <property type="match status" value="2"/>
</dbReference>
<dbReference type="Pfam" id="PF25788">
    <property type="entry name" value="Ig_Rha78A_N"/>
    <property type="match status" value="1"/>
</dbReference>
<name>A0A2R5EPM7_9BACL</name>
<dbReference type="SUPFAM" id="SSF48208">
    <property type="entry name" value="Six-hairpin glycosidases"/>
    <property type="match status" value="1"/>
</dbReference>
<feature type="domain" description="Alpha-L-rhamnosidase concanavalin-like" evidence="4">
    <location>
        <begin position="331"/>
        <end position="431"/>
    </location>
</feature>
<dbReference type="Pfam" id="PF08531">
    <property type="entry name" value="Bac_rhamnosid_N"/>
    <property type="match status" value="1"/>
</dbReference>
<dbReference type="PIRSF" id="PIRSF010631">
    <property type="entry name" value="A-rhamnsds"/>
    <property type="match status" value="1"/>
</dbReference>
<comment type="catalytic activity">
    <reaction evidence="1">
        <text>Hydrolysis of terminal non-reducing alpha-L-rhamnose residues in alpha-L-rhamnosides.</text>
        <dbReference type="EC" id="3.2.1.40"/>
    </reaction>
</comment>
<dbReference type="PANTHER" id="PTHR33307">
    <property type="entry name" value="ALPHA-RHAMNOSIDASE (EUROFUNG)"/>
    <property type="match status" value="1"/>
</dbReference>
<evidence type="ECO:0000256" key="3">
    <source>
        <dbReference type="ARBA" id="ARBA00022801"/>
    </source>
</evidence>
<dbReference type="Gene3D" id="2.60.40.10">
    <property type="entry name" value="Immunoglobulins"/>
    <property type="match status" value="1"/>
</dbReference>
<feature type="domain" description="Alpha-L-rhamnosidase C-terminal" evidence="7">
    <location>
        <begin position="782"/>
        <end position="858"/>
    </location>
</feature>
<dbReference type="GO" id="GO:0005975">
    <property type="term" value="P:carbohydrate metabolic process"/>
    <property type="evidence" value="ECO:0007669"/>
    <property type="project" value="InterPro"/>
</dbReference>
<feature type="domain" description="Alpha-L-rhamnosidase six-hairpin glycosidase" evidence="6">
    <location>
        <begin position="436"/>
        <end position="780"/>
    </location>
</feature>
<dbReference type="Pfam" id="PF17390">
    <property type="entry name" value="Bac_rhamnosid_C"/>
    <property type="match status" value="1"/>
</dbReference>
<protein>
    <recommendedName>
        <fullName evidence="2">alpha-L-rhamnosidase</fullName>
        <ecNumber evidence="2">3.2.1.40</ecNumber>
    </recommendedName>
</protein>
<dbReference type="PANTHER" id="PTHR33307:SF6">
    <property type="entry name" value="ALPHA-RHAMNOSIDASE (EUROFUNG)-RELATED"/>
    <property type="match status" value="1"/>
</dbReference>
<reference evidence="8 9" key="1">
    <citation type="submission" date="2017-08" db="EMBL/GenBank/DDBJ databases">
        <title>Substantial Increase in Enzyme Production by Combined Drug-Resistance Mutations in Paenibacillus agaridevorans.</title>
        <authorList>
            <person name="Tanaka Y."/>
            <person name="Funane K."/>
            <person name="Hosaka T."/>
            <person name="Shiwa Y."/>
            <person name="Fujita N."/>
            <person name="Miyazaki T."/>
            <person name="Yoshikawa H."/>
            <person name="Murakami K."/>
            <person name="Kasahara K."/>
            <person name="Inaoka T."/>
            <person name="Hiraga Y."/>
            <person name="Ochi K."/>
        </authorList>
    </citation>
    <scope>NUCLEOTIDE SEQUENCE [LARGE SCALE GENOMIC DNA]</scope>
    <source>
        <strain evidence="8 9">T-3040</strain>
    </source>
</reference>
<proteinExistence type="predicted"/>
<dbReference type="EC" id="3.2.1.40" evidence="2"/>
<evidence type="ECO:0000259" key="5">
    <source>
        <dbReference type="Pfam" id="PF08531"/>
    </source>
</evidence>
<evidence type="ECO:0000256" key="1">
    <source>
        <dbReference type="ARBA" id="ARBA00001445"/>
    </source>
</evidence>
<dbReference type="Pfam" id="PF05592">
    <property type="entry name" value="Bac_rhamnosid"/>
    <property type="match status" value="1"/>
</dbReference>
<evidence type="ECO:0000313" key="8">
    <source>
        <dbReference type="EMBL" id="GBG08650.1"/>
    </source>
</evidence>
<dbReference type="Gene3D" id="2.60.420.10">
    <property type="entry name" value="Maltose phosphorylase, domain 3"/>
    <property type="match status" value="1"/>
</dbReference>
<dbReference type="AlphaFoldDB" id="A0A2R5EPM7"/>
<organism evidence="8 9">
    <name type="scientific">Paenibacillus agaridevorans</name>
    <dbReference type="NCBI Taxonomy" id="171404"/>
    <lineage>
        <taxon>Bacteria</taxon>
        <taxon>Bacillati</taxon>
        <taxon>Bacillota</taxon>
        <taxon>Bacilli</taxon>
        <taxon>Bacillales</taxon>
        <taxon>Paenibacillaceae</taxon>
        <taxon>Paenibacillus</taxon>
    </lineage>
</organism>
<dbReference type="Pfam" id="PF17389">
    <property type="entry name" value="Bac_rhamnosid6H"/>
    <property type="match status" value="1"/>
</dbReference>
<dbReference type="Proteomes" id="UP000245202">
    <property type="component" value="Unassembled WGS sequence"/>
</dbReference>
<keyword evidence="3" id="KW-0378">Hydrolase</keyword>
<comment type="caution">
    <text evidence="8">The sequence shown here is derived from an EMBL/GenBank/DDBJ whole genome shotgun (WGS) entry which is preliminary data.</text>
</comment>
<dbReference type="InterPro" id="IPR008902">
    <property type="entry name" value="Rhamnosid_concanavalin"/>
</dbReference>
<evidence type="ECO:0000259" key="7">
    <source>
        <dbReference type="Pfam" id="PF17390"/>
    </source>
</evidence>
<sequence>MGGLTMIQVTSVQCEYQHNPIGIGERQPLLSWKLEATSGQRKVNQSAYELEVASDASFHDILWQSGIIYTEQSTFVEAAGLISESCKRYYWRVRVWDGDGVVSDWSPAAFWETGKLKGETWSGKWISAPLAQLPADAEQVPLLRKTFTLRGQVKQARIYATALGLYELELNGKRVGDTYFAPGWTSYNNVLQTQTYDVTDHLTAGNNAIGAWLGNGWYKGNLAWSHQKEIYGNRLALLAELHVQYEDGGEEVIATDGSWTSAPGPIRMSEIYHGETYDASLEHPGWSTTAFSKSSDWQSVEEISQTYEVLTPQINVPVRKKETLKPVEWLTTPRGETVIDFGQNMVGWVKFSVRGTAGDEVSLKHAEVLDAEGNFYTDNLRSAKQNIRYTLKGESIETFEPRFTFQGFRFVKLEGAVSAFERDAFEAVVIHSDMEETGKFSCSNPLINQLQSNIRWGLKGNFVDVPTDCPQRDERLGWTGDAQMFIGTAVYLNNVAPFFAKWLGDLAADQRSDGAVPFVVPHVLADDSYGSAAWGDAAVIIPWTLYASYGDKRILERQYDSMKGWVSYVEAQGDQPYLWNTGFHFGDWLGLDAKSGDYIGATDRDIIASAFYAYSVKLVRKSAEVLGREEDAAHYAELERQVADAFRKEFVTPGGRLSSSTQTGHVLALMFELLDEPSERRSALRLKELLEASKHHLTTGFVGTPYISHVLSKHGMLDEAYTLLLQQDYPSWLYPVTKGATTIWEHWDGIKEDGSFWSADMNSFNHYAYGAVGDWLYRTVAGIQPEESAPGYKRFVVAPQPGGGLTFAEGELETMYGRIRSAWKLGENGVIELEVTVPPNTSAEIRLPGAAGSDVVAESGQPLESSAGLTLLKSGDGVIVEAGSGTYKFAYDFNGQPAVAIS</sequence>
<dbReference type="InterPro" id="IPR035398">
    <property type="entry name" value="Bac_rhamnosid_C"/>
</dbReference>